<feature type="compositionally biased region" description="Low complexity" evidence="1">
    <location>
        <begin position="390"/>
        <end position="407"/>
    </location>
</feature>
<evidence type="ECO:0000256" key="1">
    <source>
        <dbReference type="SAM" id="MobiDB-lite"/>
    </source>
</evidence>
<feature type="compositionally biased region" description="Basic and acidic residues" evidence="1">
    <location>
        <begin position="408"/>
        <end position="420"/>
    </location>
</feature>
<sequence length="420" mass="44301">MSRATPATGPRGVLADAAGAPLSGMTWDHPRAYLALDAFAAGSGAPEVRWHRQPLSAFEARPVAELARSHDLMVIDHPGLGAAIEADALLPIEEIIGARELDAWLDSAIGSSARSYRLGGRTWAVPIDAAAQVAVRRRGAVVPVPARWEDVPEAAAGHRVALCLAGPHAMLTLLAMCSGEPPADRTRLLDPDAATAALGLLRTVYRMSDQEASLLDPIGVHEAIAAGADGPLWCPLVYGYVSYARGGEGRELAWSDAPGRRGRGPLSVLGGTGLAVSRRARGKADVRAWLTAYMRDDVQTGLVPRSGGQPAHRAVWTGRQDVDAAWGGFYSSTAATLEAAWVRPRLPGWITLQAEGSELVREAVVHGRPAHVAVDRINRDYAVLLRSAGSPYESPTSAESAESPTSAESDKSAEPAKELS</sequence>
<name>A0ABY3WMZ3_9ACTN</name>
<dbReference type="SUPFAM" id="SSF53850">
    <property type="entry name" value="Periplasmic binding protein-like II"/>
    <property type="match status" value="1"/>
</dbReference>
<evidence type="ECO:0000313" key="3">
    <source>
        <dbReference type="Proteomes" id="UP000828924"/>
    </source>
</evidence>
<evidence type="ECO:0000313" key="2">
    <source>
        <dbReference type="EMBL" id="UNM13510.1"/>
    </source>
</evidence>
<keyword evidence="3" id="KW-1185">Reference proteome</keyword>
<feature type="region of interest" description="Disordered" evidence="1">
    <location>
        <begin position="389"/>
        <end position="420"/>
    </location>
</feature>
<protein>
    <submittedName>
        <fullName evidence="2">Carbohydrate ABC transporter substrate-binding protein</fullName>
    </submittedName>
</protein>
<dbReference type="RefSeq" id="WP_242332412.1">
    <property type="nucleotide sequence ID" value="NZ_CP071872.1"/>
</dbReference>
<organism evidence="2 3">
    <name type="scientific">Streptomyces formicae</name>
    <dbReference type="NCBI Taxonomy" id="1616117"/>
    <lineage>
        <taxon>Bacteria</taxon>
        <taxon>Bacillati</taxon>
        <taxon>Actinomycetota</taxon>
        <taxon>Actinomycetes</taxon>
        <taxon>Kitasatosporales</taxon>
        <taxon>Streptomycetaceae</taxon>
        <taxon>Streptomyces</taxon>
    </lineage>
</organism>
<dbReference type="Proteomes" id="UP000828924">
    <property type="component" value="Chromosome"/>
</dbReference>
<gene>
    <name evidence="2" type="ORF">J4032_20330</name>
</gene>
<reference evidence="2 3" key="1">
    <citation type="submission" date="2021-03" db="EMBL/GenBank/DDBJ databases">
        <title>Complete genome of Streptomyces formicae strain 1H-GS9 (DSM 100524).</title>
        <authorList>
            <person name="Atanasov K.E."/>
            <person name="Altabella T."/>
            <person name="Ferrer A."/>
        </authorList>
    </citation>
    <scope>NUCLEOTIDE SEQUENCE [LARGE SCALE GENOMIC DNA]</scope>
    <source>
        <strain evidence="2 3">1H-GS9</strain>
    </source>
</reference>
<dbReference type="EMBL" id="CP071872">
    <property type="protein sequence ID" value="UNM13510.1"/>
    <property type="molecule type" value="Genomic_DNA"/>
</dbReference>
<dbReference type="Gene3D" id="3.40.190.10">
    <property type="entry name" value="Periplasmic binding protein-like II"/>
    <property type="match status" value="2"/>
</dbReference>
<proteinExistence type="predicted"/>
<accession>A0ABY3WMZ3</accession>